<dbReference type="InterPro" id="IPR017452">
    <property type="entry name" value="GPCR_Rhodpsn_7TM"/>
</dbReference>
<evidence type="ECO:0000256" key="7">
    <source>
        <dbReference type="ARBA" id="ARBA00023136"/>
    </source>
</evidence>
<dbReference type="SUPFAM" id="SSF81321">
    <property type="entry name" value="Family A G protein-coupled receptor-like"/>
    <property type="match status" value="1"/>
</dbReference>
<protein>
    <recommendedName>
        <fullName evidence="13">G-protein coupled receptors family 1 profile domain-containing protein</fullName>
    </recommendedName>
</protein>
<name>A0A7R9LNK7_9ACAR</name>
<dbReference type="OrthoDB" id="5957871at2759"/>
<comment type="similarity">
    <text evidence="2 10">Belongs to the G-protein coupled receptor 1 family.</text>
</comment>
<dbReference type="SMART" id="SM01381">
    <property type="entry name" value="7TM_GPCR_Srsx"/>
    <property type="match status" value="1"/>
</dbReference>
<organism evidence="14">
    <name type="scientific">Oppiella nova</name>
    <dbReference type="NCBI Taxonomy" id="334625"/>
    <lineage>
        <taxon>Eukaryota</taxon>
        <taxon>Metazoa</taxon>
        <taxon>Ecdysozoa</taxon>
        <taxon>Arthropoda</taxon>
        <taxon>Chelicerata</taxon>
        <taxon>Arachnida</taxon>
        <taxon>Acari</taxon>
        <taxon>Acariformes</taxon>
        <taxon>Sarcoptiformes</taxon>
        <taxon>Oribatida</taxon>
        <taxon>Brachypylina</taxon>
        <taxon>Oppioidea</taxon>
        <taxon>Oppiidae</taxon>
        <taxon>Oppiella</taxon>
    </lineage>
</organism>
<evidence type="ECO:0000256" key="11">
    <source>
        <dbReference type="SAM" id="MobiDB-lite"/>
    </source>
</evidence>
<dbReference type="EMBL" id="OC916278">
    <property type="protein sequence ID" value="CAD7643744.1"/>
    <property type="molecule type" value="Genomic_DNA"/>
</dbReference>
<evidence type="ECO:0000256" key="5">
    <source>
        <dbReference type="ARBA" id="ARBA00022989"/>
    </source>
</evidence>
<dbReference type="PANTHER" id="PTHR24248:SF185">
    <property type="entry name" value="DOPAMINE RECEPTOR 2"/>
    <property type="match status" value="1"/>
</dbReference>
<keyword evidence="3" id="KW-1003">Cell membrane</keyword>
<dbReference type="CDD" id="cd15067">
    <property type="entry name" value="7tmA_Dop1R2-like"/>
    <property type="match status" value="1"/>
</dbReference>
<feature type="transmembrane region" description="Helical" evidence="12">
    <location>
        <begin position="429"/>
        <end position="450"/>
    </location>
</feature>
<feature type="compositionally biased region" description="Polar residues" evidence="11">
    <location>
        <begin position="382"/>
        <end position="392"/>
    </location>
</feature>
<evidence type="ECO:0000256" key="6">
    <source>
        <dbReference type="ARBA" id="ARBA00023040"/>
    </source>
</evidence>
<gene>
    <name evidence="14" type="ORF">ONB1V03_LOCUS4298</name>
</gene>
<feature type="region of interest" description="Disordered" evidence="11">
    <location>
        <begin position="382"/>
        <end position="401"/>
    </location>
</feature>
<keyword evidence="9 10" id="KW-0807">Transducer</keyword>
<feature type="transmembrane region" description="Helical" evidence="12">
    <location>
        <begin position="274"/>
        <end position="296"/>
    </location>
</feature>
<feature type="transmembrane region" description="Helical" evidence="12">
    <location>
        <begin position="232"/>
        <end position="253"/>
    </location>
</feature>
<proteinExistence type="inferred from homology"/>
<evidence type="ECO:0000256" key="3">
    <source>
        <dbReference type="ARBA" id="ARBA00022475"/>
    </source>
</evidence>
<dbReference type="Gene3D" id="1.20.1070.10">
    <property type="entry name" value="Rhodopsin 7-helix transmembrane proteins"/>
    <property type="match status" value="1"/>
</dbReference>
<dbReference type="InterPro" id="IPR000276">
    <property type="entry name" value="GPCR_Rhodpsn"/>
</dbReference>
<dbReference type="PROSITE" id="PS00237">
    <property type="entry name" value="G_PROTEIN_RECEP_F1_1"/>
    <property type="match status" value="1"/>
</dbReference>
<dbReference type="AlphaFoldDB" id="A0A7R9LNK7"/>
<keyword evidence="8 10" id="KW-0675">Receptor</keyword>
<evidence type="ECO:0000256" key="10">
    <source>
        <dbReference type="RuleBase" id="RU000688"/>
    </source>
</evidence>
<dbReference type="PRINTS" id="PR00237">
    <property type="entry name" value="GPCRRHODOPSN"/>
</dbReference>
<evidence type="ECO:0000256" key="9">
    <source>
        <dbReference type="ARBA" id="ARBA00023224"/>
    </source>
</evidence>
<dbReference type="GO" id="GO:0071880">
    <property type="term" value="P:adenylate cyclase-activating adrenergic receptor signaling pathway"/>
    <property type="evidence" value="ECO:0007669"/>
    <property type="project" value="TreeGrafter"/>
</dbReference>
<evidence type="ECO:0000256" key="2">
    <source>
        <dbReference type="ARBA" id="ARBA00010663"/>
    </source>
</evidence>
<dbReference type="GO" id="GO:0005886">
    <property type="term" value="C:plasma membrane"/>
    <property type="evidence" value="ECO:0007669"/>
    <property type="project" value="UniProtKB-SubCell"/>
</dbReference>
<evidence type="ECO:0000256" key="8">
    <source>
        <dbReference type="ARBA" id="ARBA00023170"/>
    </source>
</evidence>
<dbReference type="Pfam" id="PF00001">
    <property type="entry name" value="7tm_1"/>
    <property type="match status" value="1"/>
</dbReference>
<comment type="subcellular location">
    <subcellularLocation>
        <location evidence="1">Cell membrane</location>
        <topology evidence="1">Multi-pass membrane protein</topology>
    </subcellularLocation>
</comment>
<sequence length="552" mass="61624">MTTTSPLDSVDSGHPMSVTANLTDVLALFNRFTWQWAPAAQLHAEHELALNGTSLTNSSSDGWNSSLQLVDCHSTLKCLNNWINYTQNENNSDIIADTGVNVSQSVDSIDSNISANIALNSLENQTISSTTLATLLSENSTKITTIILEPDLRIHHPFLAVILAIICVIVVFGNTLTMLSVYRERYLHTVTNYFVASLAAADCLVGAIVMPFSVVHEVMNKWWIFGQDWCDLWHSFDVLASSASILNLCVISLDRYWAITDPMTYPSRMTPNKAVIFIAFLWICSALISFPAILWWRAVQKEPAPPYRCLFTNDVGYLVFSSTISFYGPLIVMVFTYYRIYVVASKQTRSLKLGAKQIHSACDTSGNNNAITLRMHRGGKTIANSAQNNSRPKYSGDSSDEHNQDFITADENGLEKCSSIRSRNMKTNWLPFFVTNILMGICAESCVFEPELLGSVVTWLGWLNSAMNPVIYACWSRDFRRAFRRILCSCCTSGHNRRNNLLKQNRFSYNAKDGKHNPKRKSNEEIVLNSLGAPQSHSCDDNGLGICETLPI</sequence>
<feature type="domain" description="G-protein coupled receptors family 1 profile" evidence="13">
    <location>
        <begin position="173"/>
        <end position="472"/>
    </location>
</feature>
<dbReference type="Proteomes" id="UP000728032">
    <property type="component" value="Unassembled WGS sequence"/>
</dbReference>
<evidence type="ECO:0000313" key="15">
    <source>
        <dbReference type="Proteomes" id="UP000728032"/>
    </source>
</evidence>
<evidence type="ECO:0000313" key="14">
    <source>
        <dbReference type="EMBL" id="CAD7643744.1"/>
    </source>
</evidence>
<dbReference type="PANTHER" id="PTHR24248">
    <property type="entry name" value="ADRENERGIC RECEPTOR-RELATED G-PROTEIN COUPLED RECEPTOR"/>
    <property type="match status" value="1"/>
</dbReference>
<keyword evidence="5 12" id="KW-1133">Transmembrane helix</keyword>
<feature type="transmembrane region" description="Helical" evidence="12">
    <location>
        <begin position="193"/>
        <end position="212"/>
    </location>
</feature>
<evidence type="ECO:0000259" key="13">
    <source>
        <dbReference type="PROSITE" id="PS50262"/>
    </source>
</evidence>
<feature type="transmembrane region" description="Helical" evidence="12">
    <location>
        <begin position="456"/>
        <end position="475"/>
    </location>
</feature>
<dbReference type="GO" id="GO:0043410">
    <property type="term" value="P:positive regulation of MAPK cascade"/>
    <property type="evidence" value="ECO:0007669"/>
    <property type="project" value="TreeGrafter"/>
</dbReference>
<feature type="transmembrane region" description="Helical" evidence="12">
    <location>
        <begin position="158"/>
        <end position="181"/>
    </location>
</feature>
<accession>A0A7R9LNK7</accession>
<keyword evidence="7 12" id="KW-0472">Membrane</keyword>
<reference evidence="14" key="1">
    <citation type="submission" date="2020-11" db="EMBL/GenBank/DDBJ databases">
        <authorList>
            <person name="Tran Van P."/>
        </authorList>
    </citation>
    <scope>NUCLEOTIDE SEQUENCE</scope>
</reference>
<feature type="transmembrane region" description="Helical" evidence="12">
    <location>
        <begin position="316"/>
        <end position="340"/>
    </location>
</feature>
<keyword evidence="6 10" id="KW-0297">G-protein coupled receptor</keyword>
<dbReference type="GO" id="GO:0004935">
    <property type="term" value="F:adrenergic receptor activity"/>
    <property type="evidence" value="ECO:0007669"/>
    <property type="project" value="InterPro"/>
</dbReference>
<dbReference type="EMBL" id="CAJPVJ010001453">
    <property type="protein sequence ID" value="CAG2164749.1"/>
    <property type="molecule type" value="Genomic_DNA"/>
</dbReference>
<keyword evidence="15" id="KW-1185">Reference proteome</keyword>
<evidence type="ECO:0000256" key="1">
    <source>
        <dbReference type="ARBA" id="ARBA00004651"/>
    </source>
</evidence>
<keyword evidence="4 10" id="KW-0812">Transmembrane</keyword>
<dbReference type="PROSITE" id="PS50262">
    <property type="entry name" value="G_PROTEIN_RECEP_F1_2"/>
    <property type="match status" value="1"/>
</dbReference>
<evidence type="ECO:0000256" key="4">
    <source>
        <dbReference type="ARBA" id="ARBA00022692"/>
    </source>
</evidence>
<dbReference type="PRINTS" id="PR01103">
    <property type="entry name" value="ADRENERGICR"/>
</dbReference>
<evidence type="ECO:0000256" key="12">
    <source>
        <dbReference type="SAM" id="Phobius"/>
    </source>
</evidence>
<dbReference type="InterPro" id="IPR002233">
    <property type="entry name" value="ADR_fam"/>
</dbReference>